<evidence type="ECO:0000256" key="2">
    <source>
        <dbReference type="SAM" id="Phobius"/>
    </source>
</evidence>
<organism evidence="3 4">
    <name type="scientific">Trichoglossum hirsutum</name>
    <dbReference type="NCBI Taxonomy" id="265104"/>
    <lineage>
        <taxon>Eukaryota</taxon>
        <taxon>Fungi</taxon>
        <taxon>Dikarya</taxon>
        <taxon>Ascomycota</taxon>
        <taxon>Pezizomycotina</taxon>
        <taxon>Geoglossomycetes</taxon>
        <taxon>Geoglossales</taxon>
        <taxon>Geoglossaceae</taxon>
        <taxon>Trichoglossum</taxon>
    </lineage>
</organism>
<gene>
    <name evidence="3" type="ORF">GP486_007222</name>
</gene>
<keyword evidence="4" id="KW-1185">Reference proteome</keyword>
<keyword evidence="2" id="KW-0472">Membrane</keyword>
<keyword evidence="2" id="KW-1133">Transmembrane helix</keyword>
<name>A0A9P8L7N2_9PEZI</name>
<comment type="caution">
    <text evidence="3">The sequence shown here is derived from an EMBL/GenBank/DDBJ whole genome shotgun (WGS) entry which is preliminary data.</text>
</comment>
<proteinExistence type="predicted"/>
<evidence type="ECO:0000313" key="4">
    <source>
        <dbReference type="Proteomes" id="UP000750711"/>
    </source>
</evidence>
<reference evidence="3" key="1">
    <citation type="submission" date="2021-03" db="EMBL/GenBank/DDBJ databases">
        <title>Comparative genomics and phylogenomic investigation of the class Geoglossomycetes provide insights into ecological specialization and systematics.</title>
        <authorList>
            <person name="Melie T."/>
            <person name="Pirro S."/>
            <person name="Miller A.N."/>
            <person name="Quandt A."/>
        </authorList>
    </citation>
    <scope>NUCLEOTIDE SEQUENCE</scope>
    <source>
        <strain evidence="3">CAQ_001_2017</strain>
    </source>
</reference>
<feature type="compositionally biased region" description="Basic and acidic residues" evidence="1">
    <location>
        <begin position="122"/>
        <end position="131"/>
    </location>
</feature>
<dbReference type="EMBL" id="JAGHQM010001926">
    <property type="protein sequence ID" value="KAH0551562.1"/>
    <property type="molecule type" value="Genomic_DNA"/>
</dbReference>
<feature type="region of interest" description="Disordered" evidence="1">
    <location>
        <begin position="111"/>
        <end position="131"/>
    </location>
</feature>
<protein>
    <submittedName>
        <fullName evidence="3">Uncharacterized protein</fullName>
    </submittedName>
</protein>
<feature type="transmembrane region" description="Helical" evidence="2">
    <location>
        <begin position="70"/>
        <end position="102"/>
    </location>
</feature>
<feature type="region of interest" description="Disordered" evidence="1">
    <location>
        <begin position="1"/>
        <end position="22"/>
    </location>
</feature>
<dbReference type="AlphaFoldDB" id="A0A9P8L7N2"/>
<evidence type="ECO:0000256" key="1">
    <source>
        <dbReference type="SAM" id="MobiDB-lite"/>
    </source>
</evidence>
<keyword evidence="2" id="KW-0812">Transmembrane</keyword>
<evidence type="ECO:0000313" key="3">
    <source>
        <dbReference type="EMBL" id="KAH0551562.1"/>
    </source>
</evidence>
<accession>A0A9P8L7N2</accession>
<sequence>MSSTTTSTSPAGTVPPSAPGDSGTLSSVIIALATSSSGTIAQGPPSSGTIAQGPPSSGTPAPGNSTHTGLAAGAVAGIAVGAGVACLLIGAVATYFFLSLYVQDISRSRERKESQQPPSIPVEEHLPQPAEDRKVEFDVGTLSTLIEQHVENFYHRDPVNAADIKSLEAEFPRGLGRQRVKGELVADKETRWVALRQYIAAVLVAGMSPYGDTERTFLPREVVTFLRSVTPPKERDSGKSLLSLLLTILKLTFRPPRKAFSDIYNAWRAFSAYLLRPSSSTEAAETSIANILNVLNRVLHPFAIRESEPERAKSLKDILKRAAKLGLLLFEQRENWEFRWPEMEHGERVQAVAVFPALIKGGGMVVRGAEVERV</sequence>
<feature type="region of interest" description="Disordered" evidence="1">
    <location>
        <begin position="37"/>
        <end position="65"/>
    </location>
</feature>
<dbReference type="Proteomes" id="UP000750711">
    <property type="component" value="Unassembled WGS sequence"/>
</dbReference>
<feature type="compositionally biased region" description="Low complexity" evidence="1">
    <location>
        <begin position="1"/>
        <end position="15"/>
    </location>
</feature>